<evidence type="ECO:0000259" key="2">
    <source>
        <dbReference type="Pfam" id="PF00501"/>
    </source>
</evidence>
<protein>
    <submittedName>
        <fullName evidence="3">Class I adenylate-forming enzyme family protein</fullName>
    </submittedName>
</protein>
<evidence type="ECO:0000256" key="1">
    <source>
        <dbReference type="SAM" id="MobiDB-lite"/>
    </source>
</evidence>
<dbReference type="InterPro" id="IPR042099">
    <property type="entry name" value="ANL_N_sf"/>
</dbReference>
<dbReference type="RefSeq" id="WP_359690042.1">
    <property type="nucleotide sequence ID" value="NZ_JBEYXT010000005.1"/>
</dbReference>
<organism evidence="3 4">
    <name type="scientific">Streptomyces neyagawaensis</name>
    <dbReference type="NCBI Taxonomy" id="42238"/>
    <lineage>
        <taxon>Bacteria</taxon>
        <taxon>Bacillati</taxon>
        <taxon>Actinomycetota</taxon>
        <taxon>Actinomycetes</taxon>
        <taxon>Kitasatosporales</taxon>
        <taxon>Streptomycetaceae</taxon>
        <taxon>Streptomyces</taxon>
    </lineage>
</organism>
<evidence type="ECO:0000313" key="4">
    <source>
        <dbReference type="Proteomes" id="UP001551189"/>
    </source>
</evidence>
<dbReference type="PANTHER" id="PTHR43767:SF1">
    <property type="entry name" value="NONRIBOSOMAL PEPTIDE SYNTHASE PES1 (EUROFUNG)-RELATED"/>
    <property type="match status" value="1"/>
</dbReference>
<keyword evidence="4" id="KW-1185">Reference proteome</keyword>
<dbReference type="Proteomes" id="UP001551189">
    <property type="component" value="Unassembled WGS sequence"/>
</dbReference>
<feature type="region of interest" description="Disordered" evidence="1">
    <location>
        <begin position="119"/>
        <end position="151"/>
    </location>
</feature>
<dbReference type="PROSITE" id="PS00455">
    <property type="entry name" value="AMP_BINDING"/>
    <property type="match status" value="1"/>
</dbReference>
<evidence type="ECO:0000313" key="3">
    <source>
        <dbReference type="EMBL" id="MEU6799806.1"/>
    </source>
</evidence>
<accession>A0ABV3ASA9</accession>
<proteinExistence type="predicted"/>
<dbReference type="InterPro" id="IPR050237">
    <property type="entry name" value="ATP-dep_AMP-bd_enzyme"/>
</dbReference>
<dbReference type="Gene3D" id="3.30.300.30">
    <property type="match status" value="1"/>
</dbReference>
<dbReference type="Gene3D" id="3.40.50.12780">
    <property type="entry name" value="N-terminal domain of ligase-like"/>
    <property type="match status" value="1"/>
</dbReference>
<dbReference type="InterPro" id="IPR045851">
    <property type="entry name" value="AMP-bd_C_sf"/>
</dbReference>
<dbReference type="InterPro" id="IPR000873">
    <property type="entry name" value="AMP-dep_synth/lig_dom"/>
</dbReference>
<dbReference type="CDD" id="cd04433">
    <property type="entry name" value="AFD_class_I"/>
    <property type="match status" value="1"/>
</dbReference>
<dbReference type="EMBL" id="JBEYXT010000005">
    <property type="protein sequence ID" value="MEU6799806.1"/>
    <property type="molecule type" value="Genomic_DNA"/>
</dbReference>
<gene>
    <name evidence="3" type="ORF">ABZ931_02095</name>
</gene>
<name>A0ABV3ASA9_9ACTN</name>
<sequence>MTLTTYETTGPAGTLLRPGAQAHRTADALRALGVLPRHRVALHASNSPAFVAVLLGLMHLGAGVVLVDHLRSPRSAAAAAARAGADRLIHEGPPSQEWSGPVPSLSLDAPALRGALLDEEGPARSPAPIPGTTPGETAPARMPGTPEPWTAAAAEVPPVPVEVPPLTLDAWARRDDALIAWSSGSTGEPKAIVRSGHSVLANTRRTVERMGYRDDDVLAPLLPFSHQYGFSLVLLAHLSGCRLLVTPYRRLDRALDTVAAHRATVVDATPSVHRSLLRLAELRPERVEELRSVRLWCTGGGPLDTALAHDFRATMGRPLLDGYGSTELGNVALAGPDAPEDCLPLPGVQVSVRDPAGRPLPPGEPGEVWVRTPDTTVGLLDADGTTVRPPGDGDFRTHDLGVLDARGGLRVLGRMSAVTRHGYTLYPAALARRAERCGGPVHVVAVRHGDRETRLVFVVEDPLRRSPAAWAGDFRKVLEPYELPNLVLVLDAFPLSSNGKTDVSRLEERARRALAKGEQT</sequence>
<dbReference type="SUPFAM" id="SSF56801">
    <property type="entry name" value="Acetyl-CoA synthetase-like"/>
    <property type="match status" value="1"/>
</dbReference>
<reference evidence="3 4" key="1">
    <citation type="submission" date="2024-06" db="EMBL/GenBank/DDBJ databases">
        <title>The Natural Products Discovery Center: Release of the First 8490 Sequenced Strains for Exploring Actinobacteria Biosynthetic Diversity.</title>
        <authorList>
            <person name="Kalkreuter E."/>
            <person name="Kautsar S.A."/>
            <person name="Yang D."/>
            <person name="Bader C.D."/>
            <person name="Teijaro C.N."/>
            <person name="Fluegel L."/>
            <person name="Davis C.M."/>
            <person name="Simpson J.R."/>
            <person name="Lauterbach L."/>
            <person name="Steele A.D."/>
            <person name="Gui C."/>
            <person name="Meng S."/>
            <person name="Li G."/>
            <person name="Viehrig K."/>
            <person name="Ye F."/>
            <person name="Su P."/>
            <person name="Kiefer A.F."/>
            <person name="Nichols A."/>
            <person name="Cepeda A.J."/>
            <person name="Yan W."/>
            <person name="Fan B."/>
            <person name="Jiang Y."/>
            <person name="Adhikari A."/>
            <person name="Zheng C.-J."/>
            <person name="Schuster L."/>
            <person name="Cowan T.M."/>
            <person name="Smanski M.J."/>
            <person name="Chevrette M.G."/>
            <person name="De Carvalho L.P.S."/>
            <person name="Shen B."/>
        </authorList>
    </citation>
    <scope>NUCLEOTIDE SEQUENCE [LARGE SCALE GENOMIC DNA]</scope>
    <source>
        <strain evidence="3 4">NPDC046851</strain>
    </source>
</reference>
<comment type="caution">
    <text evidence="3">The sequence shown here is derived from an EMBL/GenBank/DDBJ whole genome shotgun (WGS) entry which is preliminary data.</text>
</comment>
<dbReference type="Pfam" id="PF00501">
    <property type="entry name" value="AMP-binding"/>
    <property type="match status" value="1"/>
</dbReference>
<feature type="domain" description="AMP-dependent synthetase/ligase" evidence="2">
    <location>
        <begin position="20"/>
        <end position="378"/>
    </location>
</feature>
<dbReference type="PANTHER" id="PTHR43767">
    <property type="entry name" value="LONG-CHAIN-FATTY-ACID--COA LIGASE"/>
    <property type="match status" value="1"/>
</dbReference>
<dbReference type="InterPro" id="IPR020845">
    <property type="entry name" value="AMP-binding_CS"/>
</dbReference>